<evidence type="ECO:0000313" key="1">
    <source>
        <dbReference type="EMBL" id="MBB6670505.1"/>
    </source>
</evidence>
<reference evidence="1 2" key="1">
    <citation type="submission" date="2020-08" db="EMBL/GenBank/DDBJ databases">
        <title>Cohnella phylogeny.</title>
        <authorList>
            <person name="Dunlap C."/>
        </authorList>
    </citation>
    <scope>NUCLEOTIDE SEQUENCE [LARGE SCALE GENOMIC DNA]</scope>
    <source>
        <strain evidence="1 2">DSM 28246</strain>
    </source>
</reference>
<name>A0A7X0RN38_9BACL</name>
<gene>
    <name evidence="1" type="ORF">H7C19_07365</name>
</gene>
<evidence type="ECO:0000313" key="2">
    <source>
        <dbReference type="Proteomes" id="UP000547209"/>
    </source>
</evidence>
<keyword evidence="2" id="KW-1185">Reference proteome</keyword>
<dbReference type="Proteomes" id="UP000547209">
    <property type="component" value="Unassembled WGS sequence"/>
</dbReference>
<dbReference type="EMBL" id="JACJVP010000008">
    <property type="protein sequence ID" value="MBB6670505.1"/>
    <property type="molecule type" value="Genomic_DNA"/>
</dbReference>
<dbReference type="AlphaFoldDB" id="A0A7X0RN38"/>
<sequence>MANEDRIEEAAEQQSDPMAEVYTFARPVSFDGELFADVTLDFDKLSGEDILACDRQYRSEQGRSGGVSLAPEMDKSYQAYIVAKAASVHVGLILAASAKDFTRLTLRARNFLLL</sequence>
<accession>A0A7X0RN38</accession>
<comment type="caution">
    <text evidence="1">The sequence shown here is derived from an EMBL/GenBank/DDBJ whole genome shotgun (WGS) entry which is preliminary data.</text>
</comment>
<dbReference type="RefSeq" id="WP_185141947.1">
    <property type="nucleotide sequence ID" value="NZ_JACJVP010000008.1"/>
</dbReference>
<proteinExistence type="predicted"/>
<protein>
    <submittedName>
        <fullName evidence="1">Phage tail assembly protein</fullName>
    </submittedName>
</protein>
<organism evidence="1 2">
    <name type="scientific">Cohnella nanjingensis</name>
    <dbReference type="NCBI Taxonomy" id="1387779"/>
    <lineage>
        <taxon>Bacteria</taxon>
        <taxon>Bacillati</taxon>
        <taxon>Bacillota</taxon>
        <taxon>Bacilli</taxon>
        <taxon>Bacillales</taxon>
        <taxon>Paenibacillaceae</taxon>
        <taxon>Cohnella</taxon>
    </lineage>
</organism>